<sequence>MKIRIAFLAATLSILVLAPTHAAEGSMTVFKNPWCGCCHEWAEAMTAAGYTVQTRDLEDLSQVKADAGVPAAMEGCHTATIEGYFLEGHVPLEAVERLLTERPDITGLAVPGMPAGSLGMGEHPDADYDVYAVSDDADAEPTIFMSVGE</sequence>
<dbReference type="AlphaFoldDB" id="A0A3S9B3K1"/>
<dbReference type="KEGG" id="abaw:D5400_09595"/>
<feature type="signal peptide" evidence="1">
    <location>
        <begin position="1"/>
        <end position="22"/>
    </location>
</feature>
<dbReference type="Proteomes" id="UP000268192">
    <property type="component" value="Chromosome"/>
</dbReference>
<dbReference type="SUPFAM" id="SSF52833">
    <property type="entry name" value="Thioredoxin-like"/>
    <property type="match status" value="1"/>
</dbReference>
<name>A0A3S9B3K1_9HYPH</name>
<dbReference type="OrthoDB" id="14727at2"/>
<keyword evidence="1" id="KW-0732">Signal</keyword>
<evidence type="ECO:0000313" key="2">
    <source>
        <dbReference type="EMBL" id="AZN71486.1"/>
    </source>
</evidence>
<proteinExistence type="predicted"/>
<feature type="chain" id="PRO_5019363877" evidence="1">
    <location>
        <begin position="23"/>
        <end position="149"/>
    </location>
</feature>
<dbReference type="InterPro" id="IPR036249">
    <property type="entry name" value="Thioredoxin-like_sf"/>
</dbReference>
<dbReference type="Pfam" id="PF04214">
    <property type="entry name" value="DUF411"/>
    <property type="match status" value="1"/>
</dbReference>
<keyword evidence="3" id="KW-1185">Reference proteome</keyword>
<dbReference type="EMBL" id="CP032509">
    <property type="protein sequence ID" value="AZN71486.1"/>
    <property type="molecule type" value="Genomic_DNA"/>
</dbReference>
<organism evidence="2 3">
    <name type="scientific">Georhizobium profundi</name>
    <dbReference type="NCBI Taxonomy" id="2341112"/>
    <lineage>
        <taxon>Bacteria</taxon>
        <taxon>Pseudomonadati</taxon>
        <taxon>Pseudomonadota</taxon>
        <taxon>Alphaproteobacteria</taxon>
        <taxon>Hyphomicrobiales</taxon>
        <taxon>Rhizobiaceae</taxon>
        <taxon>Georhizobium</taxon>
    </lineage>
</organism>
<gene>
    <name evidence="2" type="ORF">D5400_09595</name>
</gene>
<evidence type="ECO:0000313" key="3">
    <source>
        <dbReference type="Proteomes" id="UP000268192"/>
    </source>
</evidence>
<protein>
    <submittedName>
        <fullName evidence="2">DUF411 domain-containing protein</fullName>
    </submittedName>
</protein>
<dbReference type="InterPro" id="IPR007332">
    <property type="entry name" value="DUF411"/>
</dbReference>
<reference evidence="2 3" key="1">
    <citation type="submission" date="2018-09" db="EMBL/GenBank/DDBJ databases">
        <title>Marinorhizobium profundi gen. nov., sp. nov., isolated from a deep-sea sediment sample from the New Britain Trench and proposal of Marinorhizobiaceae fam. nov. in the order Rhizobiales of the class Alphaproteobacteria.</title>
        <authorList>
            <person name="Cao J."/>
        </authorList>
    </citation>
    <scope>NUCLEOTIDE SEQUENCE [LARGE SCALE GENOMIC DNA]</scope>
    <source>
        <strain evidence="2 3">WS11</strain>
    </source>
</reference>
<evidence type="ECO:0000256" key="1">
    <source>
        <dbReference type="SAM" id="SignalP"/>
    </source>
</evidence>
<accession>A0A3S9B3K1</accession>
<dbReference type="RefSeq" id="WP_126009797.1">
    <property type="nucleotide sequence ID" value="NZ_CP032509.1"/>
</dbReference>